<evidence type="ECO:0000313" key="3">
    <source>
        <dbReference type="Proteomes" id="UP000321307"/>
    </source>
</evidence>
<sequence>MSNAGKENGINPLDVAMQNLLNNMGALPTGINIDELKAAMLSAIGTKVDTFVVKTPLIHELENKIDDYLAQYNNALREYSHHVTSIGELKNRIALLTERHHQSLVDAETSRRAWKDTFRNAIGLPSKETKVLRASQAEAQDYANELEEMLKESRIELEQAEFDAIIPARKVTSSQIGLLDVYSQLEIERAIALCARPLSRAMALRARHDTVMNNKTPLNDRLYEPEDIVKSVQRDIINRITATGYNLHSGLNKEDDYFKGCLENTDMSFIDSNLMNSPIAYNKAQQELQKKKAELDINS</sequence>
<comment type="caution">
    <text evidence="2">The sequence shown here is derived from an EMBL/GenBank/DDBJ whole genome shotgun (WGS) entry which is preliminary data.</text>
</comment>
<reference evidence="2 3" key="1">
    <citation type="submission" date="2019-07" db="EMBL/GenBank/DDBJ databases">
        <title>Serratia strains were isolated from fresh produce.</title>
        <authorList>
            <person name="Cho G.-S."/>
            <person name="Stein M."/>
            <person name="Lee W."/>
            <person name="Suh S.H."/>
            <person name="Franz C.M.A.P."/>
        </authorList>
    </citation>
    <scope>NUCLEOTIDE SEQUENCE [LARGE SCALE GENOMIC DNA]</scope>
    <source>
        <strain evidence="2 3">S17</strain>
    </source>
</reference>
<feature type="coiled-coil region" evidence="1">
    <location>
        <begin position="132"/>
        <end position="163"/>
    </location>
</feature>
<name>A0A9X9G1H5_9GAMM</name>
<gene>
    <name evidence="2" type="ORF">FOT63_20000</name>
</gene>
<dbReference type="AlphaFoldDB" id="A0A9X9G1H5"/>
<protein>
    <submittedName>
        <fullName evidence="2">Uncharacterized protein</fullName>
    </submittedName>
</protein>
<dbReference type="EMBL" id="VOUP01000013">
    <property type="protein sequence ID" value="TXE26692.1"/>
    <property type="molecule type" value="Genomic_DNA"/>
</dbReference>
<accession>A0A9X9G1H5</accession>
<evidence type="ECO:0000256" key="1">
    <source>
        <dbReference type="SAM" id="Coils"/>
    </source>
</evidence>
<keyword evidence="1" id="KW-0175">Coiled coil</keyword>
<proteinExistence type="predicted"/>
<dbReference type="Proteomes" id="UP000321307">
    <property type="component" value="Unassembled WGS sequence"/>
</dbReference>
<evidence type="ECO:0000313" key="2">
    <source>
        <dbReference type="EMBL" id="TXE26692.1"/>
    </source>
</evidence>
<dbReference type="RefSeq" id="WP_147838817.1">
    <property type="nucleotide sequence ID" value="NZ_VOUP01000013.1"/>
</dbReference>
<organism evidence="2 3">
    <name type="scientific">Serratia ureilytica</name>
    <dbReference type="NCBI Taxonomy" id="300181"/>
    <lineage>
        <taxon>Bacteria</taxon>
        <taxon>Pseudomonadati</taxon>
        <taxon>Pseudomonadota</taxon>
        <taxon>Gammaproteobacteria</taxon>
        <taxon>Enterobacterales</taxon>
        <taxon>Yersiniaceae</taxon>
        <taxon>Serratia</taxon>
    </lineage>
</organism>